<evidence type="ECO:0000313" key="2">
    <source>
        <dbReference type="EMBL" id="KAH3868490.1"/>
    </source>
</evidence>
<reference evidence="2" key="1">
    <citation type="journal article" date="2019" name="bioRxiv">
        <title>The Genome of the Zebra Mussel, Dreissena polymorpha: A Resource for Invasive Species Research.</title>
        <authorList>
            <person name="McCartney M.A."/>
            <person name="Auch B."/>
            <person name="Kono T."/>
            <person name="Mallez S."/>
            <person name="Zhang Y."/>
            <person name="Obille A."/>
            <person name="Becker A."/>
            <person name="Abrahante J.E."/>
            <person name="Garbe J."/>
            <person name="Badalamenti J.P."/>
            <person name="Herman A."/>
            <person name="Mangelson H."/>
            <person name="Liachko I."/>
            <person name="Sullivan S."/>
            <person name="Sone E.D."/>
            <person name="Koren S."/>
            <person name="Silverstein K.A.T."/>
            <person name="Beckman K.B."/>
            <person name="Gohl D.M."/>
        </authorList>
    </citation>
    <scope>NUCLEOTIDE SEQUENCE</scope>
    <source>
        <strain evidence="2">Duluth1</strain>
        <tissue evidence="2">Whole animal</tissue>
    </source>
</reference>
<name>A0A9D4M0C8_DREPO</name>
<dbReference type="Pfam" id="PF00754">
    <property type="entry name" value="F5_F8_type_C"/>
    <property type="match status" value="1"/>
</dbReference>
<protein>
    <recommendedName>
        <fullName evidence="1">F5/8 type C domain-containing protein</fullName>
    </recommendedName>
</protein>
<keyword evidence="3" id="KW-1185">Reference proteome</keyword>
<reference evidence="2" key="2">
    <citation type="submission" date="2020-11" db="EMBL/GenBank/DDBJ databases">
        <authorList>
            <person name="McCartney M.A."/>
            <person name="Auch B."/>
            <person name="Kono T."/>
            <person name="Mallez S."/>
            <person name="Becker A."/>
            <person name="Gohl D.M."/>
            <person name="Silverstein K.A.T."/>
            <person name="Koren S."/>
            <person name="Bechman K.B."/>
            <person name="Herman A."/>
            <person name="Abrahante J.E."/>
            <person name="Garbe J."/>
        </authorList>
    </citation>
    <scope>NUCLEOTIDE SEQUENCE</scope>
    <source>
        <strain evidence="2">Duluth1</strain>
        <tissue evidence="2">Whole animal</tissue>
    </source>
</reference>
<dbReference type="PROSITE" id="PS50022">
    <property type="entry name" value="FA58C_3"/>
    <property type="match status" value="1"/>
</dbReference>
<proteinExistence type="predicted"/>
<evidence type="ECO:0000259" key="1">
    <source>
        <dbReference type="PROSITE" id="PS50022"/>
    </source>
</evidence>
<accession>A0A9D4M0C8</accession>
<evidence type="ECO:0000313" key="3">
    <source>
        <dbReference type="Proteomes" id="UP000828390"/>
    </source>
</evidence>
<dbReference type="Gene3D" id="2.60.120.260">
    <property type="entry name" value="Galactose-binding domain-like"/>
    <property type="match status" value="1"/>
</dbReference>
<organism evidence="2 3">
    <name type="scientific">Dreissena polymorpha</name>
    <name type="common">Zebra mussel</name>
    <name type="synonym">Mytilus polymorpha</name>
    <dbReference type="NCBI Taxonomy" id="45954"/>
    <lineage>
        <taxon>Eukaryota</taxon>
        <taxon>Metazoa</taxon>
        <taxon>Spiralia</taxon>
        <taxon>Lophotrochozoa</taxon>
        <taxon>Mollusca</taxon>
        <taxon>Bivalvia</taxon>
        <taxon>Autobranchia</taxon>
        <taxon>Heteroconchia</taxon>
        <taxon>Euheterodonta</taxon>
        <taxon>Imparidentia</taxon>
        <taxon>Neoheterodontei</taxon>
        <taxon>Myida</taxon>
        <taxon>Dreissenoidea</taxon>
        <taxon>Dreissenidae</taxon>
        <taxon>Dreissena</taxon>
    </lineage>
</organism>
<dbReference type="SUPFAM" id="SSF49785">
    <property type="entry name" value="Galactose-binding domain-like"/>
    <property type="match status" value="1"/>
</dbReference>
<dbReference type="InterPro" id="IPR008979">
    <property type="entry name" value="Galactose-bd-like_sf"/>
</dbReference>
<comment type="caution">
    <text evidence="2">The sequence shown here is derived from an EMBL/GenBank/DDBJ whole genome shotgun (WGS) entry which is preliminary data.</text>
</comment>
<gene>
    <name evidence="2" type="ORF">DPMN_031640</name>
</gene>
<feature type="domain" description="F5/8 type C" evidence="1">
    <location>
        <begin position="37"/>
        <end position="102"/>
    </location>
</feature>
<dbReference type="Proteomes" id="UP000828390">
    <property type="component" value="Unassembled WGS sequence"/>
</dbReference>
<dbReference type="InterPro" id="IPR000421">
    <property type="entry name" value="FA58C"/>
</dbReference>
<dbReference type="AlphaFoldDB" id="A0A9D4M0C8"/>
<sequence>MIRNVLLLQCDFFTISGTHFNCVLQKKVCAPFLLEYWNNITLNVYLKNLQVELLRPSLIRGVVTQGRHVDPLTLCCVQRTTSYKVSYSNDGNTWTFIQDSNKNDLVTIYWLLSIVQSYWVRFRISSYDFRKKSVCASYMKRAHWFCLQYHTIFIRVLKLGPKSFFIDIF</sequence>
<dbReference type="EMBL" id="JAIWYP010000002">
    <property type="protein sequence ID" value="KAH3868490.1"/>
    <property type="molecule type" value="Genomic_DNA"/>
</dbReference>